<dbReference type="GO" id="GO:0006412">
    <property type="term" value="P:translation"/>
    <property type="evidence" value="ECO:0007669"/>
    <property type="project" value="TreeGrafter"/>
</dbReference>
<comment type="subcellular location">
    <subcellularLocation>
        <location evidence="3">Cytoplasm</location>
    </subcellularLocation>
</comment>
<dbReference type="Gene3D" id="3.30.300.70">
    <property type="entry name" value="RimP-like superfamily, N-terminal"/>
    <property type="match status" value="1"/>
</dbReference>
<dbReference type="AlphaFoldDB" id="A0A6H3F306"/>
<feature type="compositionally biased region" description="Low complexity" evidence="4">
    <location>
        <begin position="255"/>
        <end position="279"/>
    </location>
</feature>
<evidence type="ECO:0000259" key="5">
    <source>
        <dbReference type="Pfam" id="PF02576"/>
    </source>
</evidence>
<evidence type="ECO:0000313" key="6">
    <source>
        <dbReference type="EMBL" id="TBH78455.1"/>
    </source>
</evidence>
<comment type="function">
    <text evidence="3">Required for maturation of 30S ribosomal subunits.</text>
</comment>
<evidence type="ECO:0000256" key="2">
    <source>
        <dbReference type="ARBA" id="ARBA00022517"/>
    </source>
</evidence>
<dbReference type="RefSeq" id="WP_130958274.1">
    <property type="nucleotide sequence ID" value="NZ_JBHSHA010000017.1"/>
</dbReference>
<dbReference type="GO" id="GO:0000028">
    <property type="term" value="P:ribosomal small subunit assembly"/>
    <property type="evidence" value="ECO:0007669"/>
    <property type="project" value="TreeGrafter"/>
</dbReference>
<sequence length="279" mass="29245">MTEEACKNAIIRLVEPLAHALGLVLWGVEVVRAGRVLVRVYVDVPVAACGVAGHPADGRCGLSVENPAANPAASPATDAVPPPLSALSATVDQCEKISRQLGLALDVEDCFADPYVLEVSTPGLTRVFFCLEQMSPYVGDVVEARLERPLAPQSADAAPSELPARRVWRGILRAVEDTGFVLAPAQVSPEGDVLPEDLPAARIPWEAARRVSRMYVFRKPVKPGKGPGQGRGKGIGKKPSKKSEKEKGDEGGRGNAEAGRAPGATPEEAAATTAGRIPG</sequence>
<dbReference type="PANTHER" id="PTHR33867:SF1">
    <property type="entry name" value="RIBOSOME MATURATION FACTOR RIMP"/>
    <property type="match status" value="1"/>
</dbReference>
<keyword evidence="7" id="KW-1185">Reference proteome</keyword>
<dbReference type="InterPro" id="IPR035956">
    <property type="entry name" value="RimP_N_sf"/>
</dbReference>
<organism evidence="6 7">
    <name type="scientific">Desulfovibrio legallii</name>
    <dbReference type="NCBI Taxonomy" id="571438"/>
    <lineage>
        <taxon>Bacteria</taxon>
        <taxon>Pseudomonadati</taxon>
        <taxon>Thermodesulfobacteriota</taxon>
        <taxon>Desulfovibrionia</taxon>
        <taxon>Desulfovibrionales</taxon>
        <taxon>Desulfovibrionaceae</taxon>
        <taxon>Desulfovibrio</taxon>
    </lineage>
</organism>
<dbReference type="InterPro" id="IPR003728">
    <property type="entry name" value="Ribosome_maturation_RimP"/>
</dbReference>
<dbReference type="PANTHER" id="PTHR33867">
    <property type="entry name" value="RIBOSOME MATURATION FACTOR RIMP"/>
    <property type="match status" value="1"/>
</dbReference>
<reference evidence="6 7" key="1">
    <citation type="submission" date="2018-12" db="EMBL/GenBank/DDBJ databases">
        <title>First genome draft of Desulfovibrio legallis sp. nov.</title>
        <authorList>
            <person name="Ben Dhia O."/>
            <person name="Najjari A."/>
            <person name="Ferjani R."/>
            <person name="Fhoula I."/>
            <person name="Fardeau M.-L."/>
            <person name="Boudabbous A."/>
            <person name="Ouzari H.I."/>
        </authorList>
    </citation>
    <scope>NUCLEOTIDE SEQUENCE [LARGE SCALE GENOMIC DNA]</scope>
    <source>
        <strain evidence="6 7">H1T</strain>
    </source>
</reference>
<gene>
    <name evidence="3" type="primary">rimP</name>
    <name evidence="6" type="ORF">EB812_10555</name>
</gene>
<dbReference type="SUPFAM" id="SSF75420">
    <property type="entry name" value="YhbC-like, N-terminal domain"/>
    <property type="match status" value="1"/>
</dbReference>
<accession>A0A6H3F306</accession>
<dbReference type="Proteomes" id="UP000292919">
    <property type="component" value="Unassembled WGS sequence"/>
</dbReference>
<comment type="caution">
    <text evidence="6">The sequence shown here is derived from an EMBL/GenBank/DDBJ whole genome shotgun (WGS) entry which is preliminary data.</text>
</comment>
<evidence type="ECO:0000256" key="1">
    <source>
        <dbReference type="ARBA" id="ARBA00022490"/>
    </source>
</evidence>
<dbReference type="Pfam" id="PF02576">
    <property type="entry name" value="RimP_N"/>
    <property type="match status" value="1"/>
</dbReference>
<evidence type="ECO:0000313" key="7">
    <source>
        <dbReference type="Proteomes" id="UP000292919"/>
    </source>
</evidence>
<dbReference type="GO" id="GO:0005829">
    <property type="term" value="C:cytosol"/>
    <property type="evidence" value="ECO:0007669"/>
    <property type="project" value="TreeGrafter"/>
</dbReference>
<feature type="domain" description="Ribosome maturation factor RimP N-terminal" evidence="5">
    <location>
        <begin position="89"/>
        <end position="124"/>
    </location>
</feature>
<name>A0A6H3F306_9BACT</name>
<dbReference type="EMBL" id="SIXC01000015">
    <property type="protein sequence ID" value="TBH78455.1"/>
    <property type="molecule type" value="Genomic_DNA"/>
</dbReference>
<dbReference type="HAMAP" id="MF_01077">
    <property type="entry name" value="RimP"/>
    <property type="match status" value="1"/>
</dbReference>
<evidence type="ECO:0000256" key="3">
    <source>
        <dbReference type="HAMAP-Rule" id="MF_01077"/>
    </source>
</evidence>
<proteinExistence type="inferred from homology"/>
<evidence type="ECO:0000256" key="4">
    <source>
        <dbReference type="SAM" id="MobiDB-lite"/>
    </source>
</evidence>
<keyword evidence="1 3" id="KW-0963">Cytoplasm</keyword>
<comment type="similarity">
    <text evidence="3">Belongs to the RimP family.</text>
</comment>
<protein>
    <recommendedName>
        <fullName evidence="3">Ribosome maturation factor RimP</fullName>
    </recommendedName>
</protein>
<keyword evidence="2 3" id="KW-0690">Ribosome biogenesis</keyword>
<dbReference type="InterPro" id="IPR028989">
    <property type="entry name" value="RimP_N"/>
</dbReference>
<feature type="region of interest" description="Disordered" evidence="4">
    <location>
        <begin position="218"/>
        <end position="279"/>
    </location>
</feature>
<feature type="compositionally biased region" description="Basic and acidic residues" evidence="4">
    <location>
        <begin position="241"/>
        <end position="252"/>
    </location>
</feature>